<evidence type="ECO:0000259" key="1">
    <source>
        <dbReference type="Pfam" id="PF12680"/>
    </source>
</evidence>
<accession>A0A518H924</accession>
<name>A0A518H924_9BACT</name>
<dbReference type="Pfam" id="PF12680">
    <property type="entry name" value="SnoaL_2"/>
    <property type="match status" value="1"/>
</dbReference>
<dbReference type="Proteomes" id="UP000317835">
    <property type="component" value="Chromosome"/>
</dbReference>
<dbReference type="EMBL" id="CP036426">
    <property type="protein sequence ID" value="QDV37339.1"/>
    <property type="molecule type" value="Genomic_DNA"/>
</dbReference>
<dbReference type="InterPro" id="IPR037401">
    <property type="entry name" value="SnoaL-like"/>
</dbReference>
<gene>
    <name evidence="2" type="ORF">ElP_52760</name>
</gene>
<dbReference type="OrthoDB" id="9797498at2"/>
<proteinExistence type="predicted"/>
<protein>
    <submittedName>
        <fullName evidence="2">SnoaL-like domain protein</fullName>
    </submittedName>
</protein>
<organism evidence="2 3">
    <name type="scientific">Tautonia plasticadhaerens</name>
    <dbReference type="NCBI Taxonomy" id="2527974"/>
    <lineage>
        <taxon>Bacteria</taxon>
        <taxon>Pseudomonadati</taxon>
        <taxon>Planctomycetota</taxon>
        <taxon>Planctomycetia</taxon>
        <taxon>Isosphaerales</taxon>
        <taxon>Isosphaeraceae</taxon>
        <taxon>Tautonia</taxon>
    </lineage>
</organism>
<dbReference type="SUPFAM" id="SSF54427">
    <property type="entry name" value="NTF2-like"/>
    <property type="match status" value="1"/>
</dbReference>
<evidence type="ECO:0000313" key="2">
    <source>
        <dbReference type="EMBL" id="QDV37339.1"/>
    </source>
</evidence>
<dbReference type="Gene3D" id="3.10.450.50">
    <property type="match status" value="1"/>
</dbReference>
<sequence>MRRRLRGVLCCSGIVVMGVTLVAGSGVARQETTEERAVPAEASEPERVVQEQLEAFNRRDLDGFLGTYSPQVKLYDFPDELRTSGLDAMRERYGAFFERTPDLHAEVTRRIVQGDYVIDHERVTAGGREMTAVAIYQVEGGKITNVWFVR</sequence>
<evidence type="ECO:0000313" key="3">
    <source>
        <dbReference type="Proteomes" id="UP000317835"/>
    </source>
</evidence>
<dbReference type="AlphaFoldDB" id="A0A518H924"/>
<reference evidence="2 3" key="1">
    <citation type="submission" date="2019-02" db="EMBL/GenBank/DDBJ databases">
        <title>Deep-cultivation of Planctomycetes and their phenomic and genomic characterization uncovers novel biology.</title>
        <authorList>
            <person name="Wiegand S."/>
            <person name="Jogler M."/>
            <person name="Boedeker C."/>
            <person name="Pinto D."/>
            <person name="Vollmers J."/>
            <person name="Rivas-Marin E."/>
            <person name="Kohn T."/>
            <person name="Peeters S.H."/>
            <person name="Heuer A."/>
            <person name="Rast P."/>
            <person name="Oberbeckmann S."/>
            <person name="Bunk B."/>
            <person name="Jeske O."/>
            <person name="Meyerdierks A."/>
            <person name="Storesund J.E."/>
            <person name="Kallscheuer N."/>
            <person name="Luecker S."/>
            <person name="Lage O.M."/>
            <person name="Pohl T."/>
            <person name="Merkel B.J."/>
            <person name="Hornburger P."/>
            <person name="Mueller R.-W."/>
            <person name="Bruemmer F."/>
            <person name="Labrenz M."/>
            <person name="Spormann A.M."/>
            <person name="Op den Camp H."/>
            <person name="Overmann J."/>
            <person name="Amann R."/>
            <person name="Jetten M.S.M."/>
            <person name="Mascher T."/>
            <person name="Medema M.H."/>
            <person name="Devos D.P."/>
            <person name="Kaster A.-K."/>
            <person name="Ovreas L."/>
            <person name="Rohde M."/>
            <person name="Galperin M.Y."/>
            <person name="Jogler C."/>
        </authorList>
    </citation>
    <scope>NUCLEOTIDE SEQUENCE [LARGE SCALE GENOMIC DNA]</scope>
    <source>
        <strain evidence="2 3">ElP</strain>
    </source>
</reference>
<dbReference type="KEGG" id="tpla:ElP_52760"/>
<dbReference type="InterPro" id="IPR032710">
    <property type="entry name" value="NTF2-like_dom_sf"/>
</dbReference>
<keyword evidence="3" id="KW-1185">Reference proteome</keyword>
<feature type="domain" description="SnoaL-like" evidence="1">
    <location>
        <begin position="49"/>
        <end position="145"/>
    </location>
</feature>